<feature type="domain" description="Tetrapyrrole methylase" evidence="7">
    <location>
        <begin position="3"/>
        <end position="218"/>
    </location>
</feature>
<feature type="binding site" evidence="6">
    <location>
        <position position="11"/>
    </location>
    <ligand>
        <name>S-adenosyl-L-methionine</name>
        <dbReference type="ChEBI" id="CHEBI:59789"/>
    </ligand>
</feature>
<gene>
    <name evidence="8" type="ORF">GCM10007981_06550</name>
</gene>
<evidence type="ECO:0000256" key="3">
    <source>
        <dbReference type="ARBA" id="ARBA00022603"/>
    </source>
</evidence>
<dbReference type="UniPathway" id="UPA00559"/>
<evidence type="ECO:0000313" key="8">
    <source>
        <dbReference type="EMBL" id="GGP20048.1"/>
    </source>
</evidence>
<dbReference type="PANTHER" id="PTHR10882">
    <property type="entry name" value="DIPHTHINE SYNTHASE"/>
    <property type="match status" value="1"/>
</dbReference>
<evidence type="ECO:0000259" key="7">
    <source>
        <dbReference type="Pfam" id="PF00590"/>
    </source>
</evidence>
<reference evidence="8" key="1">
    <citation type="journal article" date="2014" name="Int. J. Syst. Evol. Microbiol.">
        <title>Complete genome sequence of Corynebacterium casei LMG S-19264T (=DSM 44701T), isolated from a smear-ripened cheese.</title>
        <authorList>
            <consortium name="US DOE Joint Genome Institute (JGI-PGF)"/>
            <person name="Walter F."/>
            <person name="Albersmeier A."/>
            <person name="Kalinowski J."/>
            <person name="Ruckert C."/>
        </authorList>
    </citation>
    <scope>NUCLEOTIDE SEQUENCE</scope>
    <source>
        <strain evidence="8">JCM 10088</strain>
    </source>
</reference>
<dbReference type="GO" id="GO:0032259">
    <property type="term" value="P:methylation"/>
    <property type="evidence" value="ECO:0007669"/>
    <property type="project" value="UniProtKB-KW"/>
</dbReference>
<proteinExistence type="inferred from homology"/>
<feature type="binding site" evidence="6">
    <location>
        <position position="232"/>
    </location>
    <ligand>
        <name>S-adenosyl-L-methionine</name>
        <dbReference type="ChEBI" id="CHEBI:59789"/>
    </ligand>
</feature>
<organism evidence="8 9">
    <name type="scientific">Thermocladium modestius</name>
    <dbReference type="NCBI Taxonomy" id="62609"/>
    <lineage>
        <taxon>Archaea</taxon>
        <taxon>Thermoproteota</taxon>
        <taxon>Thermoprotei</taxon>
        <taxon>Thermoproteales</taxon>
        <taxon>Thermoproteaceae</taxon>
        <taxon>Thermocladium</taxon>
    </lineage>
</organism>
<dbReference type="Gene3D" id="3.30.950.10">
    <property type="entry name" value="Methyltransferase, Cobalt-precorrin-4 Transmethylase, Domain 2"/>
    <property type="match status" value="1"/>
</dbReference>
<keyword evidence="5 6" id="KW-0949">S-adenosyl-L-methionine</keyword>
<evidence type="ECO:0000256" key="2">
    <source>
        <dbReference type="ARBA" id="ARBA00006729"/>
    </source>
</evidence>
<dbReference type="Pfam" id="PF00590">
    <property type="entry name" value="TP_methylase"/>
    <property type="match status" value="1"/>
</dbReference>
<sequence length="277" mass="30205">MGTLYVIGIGLQPGHLSIESMNLIKSSDEAFAEFYTSKSIPNLINELERLTGVRPTILGRRDIEDEGGRILMKALDEGKSVVFLTIGDPLMATTHGAVAVEAARRGHTVKIINSVSIVCAAFSQVGLSPYKMGPIATITYERLGYRSKRHVDVLLDNLSRGLHTLLLLDIGDDGSFMDARHAAGLASNDMAERGFNPGELLVIYLARIGWSNQTIMVSAMNEPPNGLGEPPHALLVPGELNAVEEEFLLNVVRTDPSLLKKHKEFIRKLLRKAEVPG</sequence>
<dbReference type="Proteomes" id="UP000610960">
    <property type="component" value="Unassembled WGS sequence"/>
</dbReference>
<evidence type="ECO:0000256" key="5">
    <source>
        <dbReference type="ARBA" id="ARBA00022691"/>
    </source>
</evidence>
<comment type="pathway">
    <text evidence="1">Protein modification; peptidyl-diphthamide biosynthesis.</text>
</comment>
<keyword evidence="4" id="KW-0808">Transferase</keyword>
<dbReference type="InterPro" id="IPR004551">
    <property type="entry name" value="Dphthn_synthase"/>
</dbReference>
<comment type="caution">
    <text evidence="8">The sequence shown here is derived from an EMBL/GenBank/DDBJ whole genome shotgun (WGS) entry which is preliminary data.</text>
</comment>
<dbReference type="SUPFAM" id="SSF53790">
    <property type="entry name" value="Tetrapyrrole methylase"/>
    <property type="match status" value="1"/>
</dbReference>
<dbReference type="Gene3D" id="3.40.1010.10">
    <property type="entry name" value="Cobalt-precorrin-4 Transmethylase, Domain 1"/>
    <property type="match status" value="1"/>
</dbReference>
<evidence type="ECO:0000313" key="9">
    <source>
        <dbReference type="Proteomes" id="UP000610960"/>
    </source>
</evidence>
<dbReference type="AlphaFoldDB" id="A0A830GVL3"/>
<name>A0A830GVL3_9CREN</name>
<dbReference type="OrthoDB" id="39139at2157"/>
<dbReference type="EMBL" id="BMNL01000002">
    <property type="protein sequence ID" value="GGP20048.1"/>
    <property type="molecule type" value="Genomic_DNA"/>
</dbReference>
<reference evidence="8" key="2">
    <citation type="submission" date="2020-09" db="EMBL/GenBank/DDBJ databases">
        <authorList>
            <person name="Sun Q."/>
            <person name="Ohkuma M."/>
        </authorList>
    </citation>
    <scope>NUCLEOTIDE SEQUENCE</scope>
    <source>
        <strain evidence="8">JCM 10088</strain>
    </source>
</reference>
<dbReference type="InterPro" id="IPR014776">
    <property type="entry name" value="4pyrrole_Mease_sub2"/>
</dbReference>
<feature type="binding site" evidence="6">
    <location>
        <begin position="116"/>
        <end position="117"/>
    </location>
    <ligand>
        <name>S-adenosyl-L-methionine</name>
        <dbReference type="ChEBI" id="CHEBI:59789"/>
    </ligand>
</feature>
<feature type="binding site" evidence="6">
    <location>
        <position position="88"/>
    </location>
    <ligand>
        <name>S-adenosyl-L-methionine</name>
        <dbReference type="ChEBI" id="CHEBI:59789"/>
    </ligand>
</feature>
<dbReference type="PIRSF" id="PIRSF036432">
    <property type="entry name" value="Diphthine_synth"/>
    <property type="match status" value="1"/>
</dbReference>
<dbReference type="CDD" id="cd11647">
    <property type="entry name" value="DHP5_DphB"/>
    <property type="match status" value="1"/>
</dbReference>
<dbReference type="InterPro" id="IPR000878">
    <property type="entry name" value="4pyrrol_Mease"/>
</dbReference>
<keyword evidence="9" id="KW-1185">Reference proteome</keyword>
<dbReference type="InterPro" id="IPR035996">
    <property type="entry name" value="4pyrrol_Methylase_sf"/>
</dbReference>
<dbReference type="RefSeq" id="WP_188596030.1">
    <property type="nucleotide sequence ID" value="NZ_BMNL01000002.1"/>
</dbReference>
<evidence type="ECO:0000256" key="4">
    <source>
        <dbReference type="ARBA" id="ARBA00022679"/>
    </source>
</evidence>
<keyword evidence="3" id="KW-0489">Methyltransferase</keyword>
<feature type="binding site" evidence="6">
    <location>
        <position position="91"/>
    </location>
    <ligand>
        <name>S-adenosyl-L-methionine</name>
        <dbReference type="ChEBI" id="CHEBI:59789"/>
    </ligand>
</feature>
<protein>
    <submittedName>
        <fullName evidence="8">Diphthine synthase</fullName>
    </submittedName>
</protein>
<feature type="binding site" evidence="6">
    <location>
        <position position="168"/>
    </location>
    <ligand>
        <name>S-adenosyl-L-methionine</name>
        <dbReference type="ChEBI" id="CHEBI:59789"/>
    </ligand>
</feature>
<dbReference type="NCBIfam" id="TIGR00522">
    <property type="entry name" value="dph5"/>
    <property type="match status" value="1"/>
</dbReference>
<dbReference type="GO" id="GO:0017183">
    <property type="term" value="P:protein histidyl modification to diphthamide"/>
    <property type="evidence" value="ECO:0007669"/>
    <property type="project" value="UniProtKB-UniPathway"/>
</dbReference>
<evidence type="ECO:0000256" key="1">
    <source>
        <dbReference type="ARBA" id="ARBA00005156"/>
    </source>
</evidence>
<evidence type="ECO:0000256" key="6">
    <source>
        <dbReference type="PIRSR" id="PIRSR036432-1"/>
    </source>
</evidence>
<dbReference type="PANTHER" id="PTHR10882:SF0">
    <property type="entry name" value="DIPHTHINE METHYL ESTER SYNTHASE"/>
    <property type="match status" value="1"/>
</dbReference>
<dbReference type="GO" id="GO:0004164">
    <property type="term" value="F:diphthine synthase activity"/>
    <property type="evidence" value="ECO:0007669"/>
    <property type="project" value="InterPro"/>
</dbReference>
<accession>A0A830GVL3</accession>
<comment type="similarity">
    <text evidence="2">Belongs to the diphthine synthase family.</text>
</comment>
<dbReference type="InterPro" id="IPR014777">
    <property type="entry name" value="4pyrrole_Mease_sub1"/>
</dbReference>